<dbReference type="AlphaFoldDB" id="A0A3P3WFP3"/>
<feature type="transmembrane region" description="Helical" evidence="6">
    <location>
        <begin position="46"/>
        <end position="65"/>
    </location>
</feature>
<feature type="transmembrane region" description="Helical" evidence="6">
    <location>
        <begin position="243"/>
        <end position="259"/>
    </location>
</feature>
<dbReference type="Proteomes" id="UP000271937">
    <property type="component" value="Unassembled WGS sequence"/>
</dbReference>
<evidence type="ECO:0000256" key="6">
    <source>
        <dbReference type="SAM" id="Phobius"/>
    </source>
</evidence>
<comment type="caution">
    <text evidence="7">The sequence shown here is derived from an EMBL/GenBank/DDBJ whole genome shotgun (WGS) entry which is preliminary data.</text>
</comment>
<name>A0A3P3WFP3_9FLAO</name>
<keyword evidence="3 6" id="KW-0812">Transmembrane</keyword>
<feature type="transmembrane region" description="Helical" evidence="6">
    <location>
        <begin position="289"/>
        <end position="316"/>
    </location>
</feature>
<keyword evidence="4 6" id="KW-1133">Transmembrane helix</keyword>
<evidence type="ECO:0000313" key="7">
    <source>
        <dbReference type="EMBL" id="RRJ93942.1"/>
    </source>
</evidence>
<dbReference type="EMBL" id="RQVR01000001">
    <property type="protein sequence ID" value="RRJ93942.1"/>
    <property type="molecule type" value="Genomic_DNA"/>
</dbReference>
<dbReference type="PANTHER" id="PTHR39087">
    <property type="entry name" value="UPF0104 MEMBRANE PROTEIN MJ1595"/>
    <property type="match status" value="1"/>
</dbReference>
<keyword evidence="8" id="KW-1185">Reference proteome</keyword>
<keyword evidence="5 6" id="KW-0472">Membrane</keyword>
<evidence type="ECO:0000256" key="3">
    <source>
        <dbReference type="ARBA" id="ARBA00022692"/>
    </source>
</evidence>
<dbReference type="PANTHER" id="PTHR39087:SF2">
    <property type="entry name" value="UPF0104 MEMBRANE PROTEIN MJ1595"/>
    <property type="match status" value="1"/>
</dbReference>
<feature type="transmembrane region" description="Helical" evidence="6">
    <location>
        <begin position="266"/>
        <end position="283"/>
    </location>
</feature>
<organism evidence="7 8">
    <name type="scientific">Flavobacterium macacae</name>
    <dbReference type="NCBI Taxonomy" id="2488993"/>
    <lineage>
        <taxon>Bacteria</taxon>
        <taxon>Pseudomonadati</taxon>
        <taxon>Bacteroidota</taxon>
        <taxon>Flavobacteriia</taxon>
        <taxon>Flavobacteriales</taxon>
        <taxon>Flavobacteriaceae</taxon>
        <taxon>Flavobacterium</taxon>
    </lineage>
</organism>
<gene>
    <name evidence="7" type="ORF">EG849_00275</name>
</gene>
<dbReference type="Pfam" id="PF03706">
    <property type="entry name" value="LPG_synthase_TM"/>
    <property type="match status" value="1"/>
</dbReference>
<dbReference type="GO" id="GO:0005886">
    <property type="term" value="C:plasma membrane"/>
    <property type="evidence" value="ECO:0007669"/>
    <property type="project" value="UniProtKB-SubCell"/>
</dbReference>
<protein>
    <submittedName>
        <fullName evidence="7">UPF0104 family protein</fullName>
    </submittedName>
</protein>
<dbReference type="OrthoDB" id="9812094at2"/>
<evidence type="ECO:0000256" key="4">
    <source>
        <dbReference type="ARBA" id="ARBA00022989"/>
    </source>
</evidence>
<accession>A0A3P3WFP3</accession>
<evidence type="ECO:0000256" key="1">
    <source>
        <dbReference type="ARBA" id="ARBA00004651"/>
    </source>
</evidence>
<proteinExistence type="predicted"/>
<feature type="transmembrane region" description="Helical" evidence="6">
    <location>
        <begin position="163"/>
        <end position="183"/>
    </location>
</feature>
<feature type="transmembrane region" description="Helical" evidence="6">
    <location>
        <begin position="129"/>
        <end position="147"/>
    </location>
</feature>
<evidence type="ECO:0000256" key="5">
    <source>
        <dbReference type="ARBA" id="ARBA00023136"/>
    </source>
</evidence>
<dbReference type="NCBIfam" id="TIGR00374">
    <property type="entry name" value="flippase-like domain"/>
    <property type="match status" value="1"/>
</dbReference>
<keyword evidence="2" id="KW-1003">Cell membrane</keyword>
<dbReference type="RefSeq" id="WP_125011084.1">
    <property type="nucleotide sequence ID" value="NZ_RQVR01000001.1"/>
</dbReference>
<sequence length="321" mass="36258">MKKKISKALSIALPILLGVFLTIYTYNSFTPAQLEEMKSYFVNADYTYIFIALIFGFISHAARAYRWKFMLEHMGYNSPFKNNFMAVWIAYFMNMTIPRSGEVSRALVLKKYEDIPFDKAFGSIIAERVVDFMILLAFIATAVLLQFDVLKTFLLSTIPVEKLLVYGVVALVIFISSILIFMYSKSKWILMVKVKISGLTEGLLSVWKMEKKWPFIFHTAVIWVCYVLTFYSAIFALEETSEISFGIVVTAFVIGSLAISFSNGGFGVFPVVIAGILALYGIPKEAGTAFGWIIWTSQTIQIIILGGLSFLLLPILNRKKQ</sequence>
<feature type="transmembrane region" description="Helical" evidence="6">
    <location>
        <begin position="7"/>
        <end position="26"/>
    </location>
</feature>
<evidence type="ECO:0000313" key="8">
    <source>
        <dbReference type="Proteomes" id="UP000271937"/>
    </source>
</evidence>
<evidence type="ECO:0000256" key="2">
    <source>
        <dbReference type="ARBA" id="ARBA00022475"/>
    </source>
</evidence>
<dbReference type="InterPro" id="IPR022791">
    <property type="entry name" value="L-PG_synthase/AglD"/>
</dbReference>
<comment type="subcellular location">
    <subcellularLocation>
        <location evidence="1">Cell membrane</location>
        <topology evidence="1">Multi-pass membrane protein</topology>
    </subcellularLocation>
</comment>
<feature type="transmembrane region" description="Helical" evidence="6">
    <location>
        <begin position="215"/>
        <end position="237"/>
    </location>
</feature>
<reference evidence="7 8" key="1">
    <citation type="submission" date="2018-11" db="EMBL/GenBank/DDBJ databases">
        <title>Flavobacterium sp. nov., YIM 102600 draft genome.</title>
        <authorList>
            <person name="Li G."/>
            <person name="Jiang Y."/>
        </authorList>
    </citation>
    <scope>NUCLEOTIDE SEQUENCE [LARGE SCALE GENOMIC DNA]</scope>
    <source>
        <strain evidence="7 8">YIM 102600</strain>
    </source>
</reference>